<feature type="region of interest" description="Disordered" evidence="7">
    <location>
        <begin position="1583"/>
        <end position="1611"/>
    </location>
</feature>
<feature type="compositionally biased region" description="Basic and acidic residues" evidence="7">
    <location>
        <begin position="378"/>
        <end position="403"/>
    </location>
</feature>
<comment type="similarity">
    <text evidence="5">Belongs to the TRAFAC class myosin-kinesin ATPase superfamily. Kinesin family.</text>
</comment>
<keyword evidence="4" id="KW-0963">Cytoplasm</keyword>
<dbReference type="Pfam" id="PF00665">
    <property type="entry name" value="rve"/>
    <property type="match status" value="1"/>
</dbReference>
<dbReference type="PROSITE" id="PS50067">
    <property type="entry name" value="KINESIN_MOTOR_2"/>
    <property type="match status" value="1"/>
</dbReference>
<comment type="subcellular location">
    <subcellularLocation>
        <location evidence="1">Cytoplasm</location>
        <location evidence="1">Cytoskeleton</location>
    </subcellularLocation>
</comment>
<dbReference type="GO" id="GO:0005856">
    <property type="term" value="C:cytoskeleton"/>
    <property type="evidence" value="ECO:0007669"/>
    <property type="project" value="UniProtKB-SubCell"/>
</dbReference>
<evidence type="ECO:0000313" key="11">
    <source>
        <dbReference type="EMBL" id="CAC5420334.1"/>
    </source>
</evidence>
<feature type="coiled-coil region" evidence="6">
    <location>
        <begin position="1176"/>
        <end position="1245"/>
    </location>
</feature>
<feature type="binding site" evidence="5">
    <location>
        <begin position="1888"/>
        <end position="1895"/>
    </location>
    <ligand>
        <name>ATP</name>
        <dbReference type="ChEBI" id="CHEBI:30616"/>
    </ligand>
</feature>
<dbReference type="PROSITE" id="PS50994">
    <property type="entry name" value="INTEGRASE"/>
    <property type="match status" value="1"/>
</dbReference>
<dbReference type="Proteomes" id="UP000507470">
    <property type="component" value="Unassembled WGS sequence"/>
</dbReference>
<keyword evidence="5" id="KW-0505">Motor protein</keyword>
<feature type="domain" description="Kinesin motor" evidence="8">
    <location>
        <begin position="1808"/>
        <end position="2131"/>
    </location>
</feature>
<feature type="region of interest" description="Disordered" evidence="7">
    <location>
        <begin position="849"/>
        <end position="879"/>
    </location>
</feature>
<dbReference type="InterPro" id="IPR001752">
    <property type="entry name" value="Kinesin_motor_dom"/>
</dbReference>
<protein>
    <submittedName>
        <fullName evidence="11">Uncharacterized protein</fullName>
    </submittedName>
</protein>
<dbReference type="PANTHER" id="PTHR47972:SF16">
    <property type="entry name" value="KINESIN-LIKE PROTEIN"/>
    <property type="match status" value="1"/>
</dbReference>
<dbReference type="PRINTS" id="PR00380">
    <property type="entry name" value="KINESINHEAVY"/>
</dbReference>
<dbReference type="Gene3D" id="3.30.70.270">
    <property type="match status" value="1"/>
</dbReference>
<dbReference type="FunFam" id="3.40.850.10:FF:000146">
    <property type="entry name" value="Kinesin-like protein"/>
    <property type="match status" value="1"/>
</dbReference>
<feature type="compositionally biased region" description="Polar residues" evidence="7">
    <location>
        <begin position="367"/>
        <end position="377"/>
    </location>
</feature>
<dbReference type="OrthoDB" id="3176171at2759"/>
<evidence type="ECO:0000259" key="10">
    <source>
        <dbReference type="PROSITE" id="PS50994"/>
    </source>
</evidence>
<dbReference type="PANTHER" id="PTHR47972">
    <property type="entry name" value="KINESIN-LIKE PROTEIN KLP-3"/>
    <property type="match status" value="1"/>
</dbReference>
<evidence type="ECO:0000259" key="8">
    <source>
        <dbReference type="PROSITE" id="PS50067"/>
    </source>
</evidence>
<dbReference type="InterPro" id="IPR043128">
    <property type="entry name" value="Rev_trsase/Diguanyl_cyclase"/>
</dbReference>
<dbReference type="PROSITE" id="PS00411">
    <property type="entry name" value="KINESIN_MOTOR_1"/>
    <property type="match status" value="1"/>
</dbReference>
<evidence type="ECO:0000256" key="2">
    <source>
        <dbReference type="ARBA" id="ARBA00022741"/>
    </source>
</evidence>
<dbReference type="GO" id="GO:0003676">
    <property type="term" value="F:nucleic acid binding"/>
    <property type="evidence" value="ECO:0007669"/>
    <property type="project" value="InterPro"/>
</dbReference>
<dbReference type="InterPro" id="IPR027640">
    <property type="entry name" value="Kinesin-like_fam"/>
</dbReference>
<feature type="compositionally biased region" description="Polar residues" evidence="7">
    <location>
        <begin position="414"/>
        <end position="425"/>
    </location>
</feature>
<dbReference type="SUPFAM" id="SSF56672">
    <property type="entry name" value="DNA/RNA polymerases"/>
    <property type="match status" value="1"/>
</dbReference>
<feature type="region of interest" description="Disordered" evidence="7">
    <location>
        <begin position="667"/>
        <end position="696"/>
    </location>
</feature>
<dbReference type="InterPro" id="IPR027417">
    <property type="entry name" value="P-loop_NTPase"/>
</dbReference>
<keyword evidence="3 5" id="KW-0067">ATP-binding</keyword>
<dbReference type="Gene3D" id="1.10.287.1490">
    <property type="match status" value="1"/>
</dbReference>
<dbReference type="CDD" id="cd01647">
    <property type="entry name" value="RT_LTR"/>
    <property type="match status" value="1"/>
</dbReference>
<dbReference type="GO" id="GO:0007018">
    <property type="term" value="P:microtubule-based movement"/>
    <property type="evidence" value="ECO:0007669"/>
    <property type="project" value="InterPro"/>
</dbReference>
<dbReference type="GO" id="GO:0015074">
    <property type="term" value="P:DNA integration"/>
    <property type="evidence" value="ECO:0007669"/>
    <property type="project" value="InterPro"/>
</dbReference>
<feature type="coiled-coil region" evidence="6">
    <location>
        <begin position="1361"/>
        <end position="1416"/>
    </location>
</feature>
<keyword evidence="12" id="KW-1185">Reference proteome</keyword>
<dbReference type="GO" id="GO:0005524">
    <property type="term" value="F:ATP binding"/>
    <property type="evidence" value="ECO:0007669"/>
    <property type="project" value="UniProtKB-UniRule"/>
</dbReference>
<accession>A0A6J8EI73</accession>
<feature type="compositionally biased region" description="Basic and acidic residues" evidence="7">
    <location>
        <begin position="348"/>
        <end position="365"/>
    </location>
</feature>
<evidence type="ECO:0000256" key="7">
    <source>
        <dbReference type="SAM" id="MobiDB-lite"/>
    </source>
</evidence>
<dbReference type="InterPro" id="IPR012337">
    <property type="entry name" value="RNaseH-like_sf"/>
</dbReference>
<evidence type="ECO:0000313" key="12">
    <source>
        <dbReference type="Proteomes" id="UP000507470"/>
    </source>
</evidence>
<keyword evidence="6" id="KW-0175">Coiled coil</keyword>
<proteinExistence type="inferred from homology"/>
<name>A0A6J8EI73_MYTCO</name>
<evidence type="ECO:0000256" key="1">
    <source>
        <dbReference type="ARBA" id="ARBA00004245"/>
    </source>
</evidence>
<feature type="region of interest" description="Disordered" evidence="7">
    <location>
        <begin position="297"/>
        <end position="440"/>
    </location>
</feature>
<gene>
    <name evidence="11" type="ORF">MCOR_52558</name>
</gene>
<evidence type="ECO:0000256" key="5">
    <source>
        <dbReference type="PROSITE-ProRule" id="PRU00283"/>
    </source>
</evidence>
<dbReference type="InterPro" id="IPR043502">
    <property type="entry name" value="DNA/RNA_pol_sf"/>
</dbReference>
<dbReference type="GO" id="GO:0003777">
    <property type="term" value="F:microtubule motor activity"/>
    <property type="evidence" value="ECO:0007669"/>
    <property type="project" value="InterPro"/>
</dbReference>
<dbReference type="SUPFAM" id="SSF52540">
    <property type="entry name" value="P-loop containing nucleoside triphosphate hydrolases"/>
    <property type="match status" value="1"/>
</dbReference>
<dbReference type="GO" id="GO:0008017">
    <property type="term" value="F:microtubule binding"/>
    <property type="evidence" value="ECO:0007669"/>
    <property type="project" value="InterPro"/>
</dbReference>
<dbReference type="InterPro" id="IPR036397">
    <property type="entry name" value="RNaseH_sf"/>
</dbReference>
<dbReference type="PROSITE" id="PS50878">
    <property type="entry name" value="RT_POL"/>
    <property type="match status" value="1"/>
</dbReference>
<evidence type="ECO:0000256" key="3">
    <source>
        <dbReference type="ARBA" id="ARBA00022840"/>
    </source>
</evidence>
<dbReference type="Pfam" id="PF00078">
    <property type="entry name" value="RVT_1"/>
    <property type="match status" value="1"/>
</dbReference>
<feature type="domain" description="Reverse transcriptase" evidence="9">
    <location>
        <begin position="1"/>
        <end position="103"/>
    </location>
</feature>
<dbReference type="Gene3D" id="3.10.10.10">
    <property type="entry name" value="HIV Type 1 Reverse Transcriptase, subunit A, domain 1"/>
    <property type="match status" value="1"/>
</dbReference>
<feature type="coiled-coil region" evidence="6">
    <location>
        <begin position="970"/>
        <end position="1105"/>
    </location>
</feature>
<evidence type="ECO:0000256" key="6">
    <source>
        <dbReference type="SAM" id="Coils"/>
    </source>
</evidence>
<dbReference type="InterPro" id="IPR001584">
    <property type="entry name" value="Integrase_cat-core"/>
</dbReference>
<dbReference type="InterPro" id="IPR000477">
    <property type="entry name" value="RT_dom"/>
</dbReference>
<sequence>MESQRYTAFNTCFGSYKFLRLPMGLSSAPASMQLLMDKVLKGLTFRSCLCYLDDILIVSETFEDHIGDLNEVFNRLATAGLKARTEEMFIRTKVLLRFFGHLISKDGIQPPARSYSIRPFQVWEIDLFGPVPVSKSGNSYVCTAVDMFSKFIFTEPIPNSDPITVSHALYKIITQFGVFDTLISDHGSEMIGKCTKEICRLLDIKQQFTPSFTHHCLGTCERSHRTLAERITPYLLNNTNWEDFIPSTKTSSRPDGTLLKVKRFLAKKNHDENIRYLAHLIGESAQKRNLDQENQDISPAGQELGKMATKEKIKKKAPPAPEAVERPSSAHSQISVKSAEVTNITDNTQKEKFIQDETAHEKEAGGNKSNRTPNPSDKNNEPVKKKKGDTDDKKKKKTEDEKKKKGKKTAVEPSPSSGPTPSQAATYPRDPTGSAVSLRSNASTVKEAWTDNSACGSQAELNPVVTSPSSSVISVREAARENRKYNANMKGPETASQKTEEEEISDHAYIPYKYARNCIAKIMEDMKNMKVTHVRIVSEIQGEYKQIEDETQSQFNTYVFFLRDQYSNKVKTFKQVIDVHRMDLQNKEQYWNEMLQSLAERNNKLLKDKKVLLIQNKVEIERLEREKACIRSVEITTELTHKLDAVTASLAVASAAESKASTYEKEVQELQEENEKKNEEIKKLKDRPVSAGDHGDEGEIKQLQMALAIKEEELRVALAGGAVVMATKEEETKVQSSKPIVAAAVVSSEDKDKMSKERGQITDERDRMMDERREIDDERISFQDDRKKWLDEINRLTIELTAQNKNTAELEVKNDSLKHQLQDMATLQAKYHALESQYEALSVIVKGSDSAKEAAEENISKTKSDKDMMEQEQKNKEDEIKKWEEKFKKKHKRDPTDEDKSDSVKEMYIQKEELGTMVTSLDQKLVTYEKIQKGEVPDPPEVAPVPMAIIEPEVKTIEVTVPDPLILEELQKAQAEIARLRDQISGLQEENTNHANTISQQNEELSNLRDRISQLEAEVAALKAGAATVVTSAVSNEEVEKLTQENRELKKDMKKMLKRMEKQKDTGKTPTGDPDERMQNLEGKVLDLEDKVIDLESDNKGLLDDKNKLAMEKDGLLEKISALTVAAASGTTTATPVMAAAALTASKEDQADGCNLPEHADLIIQLEIKSKELIEKDREISEKDRQIEEKDNLIEEKMKEIEKLRGQCKEMRSDMMKMAKSHQKLQTKLKDLDQLEKTKKLLQAMSFYIQEIHREQPPAGEAVKNHLDTVTPGMAALKTADEKNQKAYDAWAEKFKKKNGKDPGSKDRDAEGEKLFRALEVSKKEHEDIQIKIEALTIMQTGDYKAPIQREKTVIEEETPVKQMEQQMSELDNKLETLEGENDQLKSEKSDMVAKMRELEVQLEEARNKAELQATLATGDMNTEELSNQITSLQKEVSLSEAALRQEKMAHNNTKDELENLRNQMSVVKEEVDNQKSELQTKLANDKKLLDAELKAKDQEISKLTSRNDELEKARLANVPLDTAKEIQNLQAKLALLEKDKNKSGTETTALQGQISELKVKLENANKNLETQRATARETEAKVKNAKTEKDKAVREATSQMEKKEQQRINEDKKRISALERKIKELETVKPVGKGVAVTAVGSDTASQNMKAQVVNLKRENNEANTRIKHLELELKKGGGRPGTAAAGDDKNLQKRHEKILKELEKKLEIEKNKTEKLQESLKGTEEDLKDTKKDRDNKANELRKLEAELGALGVAAKEGVEAASKVKGLEKENKGLIEENKVLTENYNTERVLRKKYYNMVEDMKGKIRVYCRARPLSNTELGRGNRSVLKSQDEYSITVETQRGMKDFQFDQIFMEDSTQEKIFEDTNNLVQSAVDGYNVCIFAYGQTGSGKTFTMIGDKDQKFPGIAPRAFNRIFDLINELKSKSDITVTAYMMELYNDKLIDLFAKPGHSSDDKMDIKVDKKGLVWVKGAVVKEAHNAKELFALFQEGSVNRHTASTKMNDESSRSHLIISLVLETTNKMTGQTAKGKLSLVDLAGSERVGKTGASADQLKEAMSINKSLSALGDVISALSSEQQFIPYRNNKLTMLMQDSLGGNAKTLMFVNISPADYNQDESVISLTYASRVKLITNQASKNSDNKEIARLKSIIAKLKAGEAVDDEEVY</sequence>
<dbReference type="Gene3D" id="3.40.850.10">
    <property type="entry name" value="Kinesin motor domain"/>
    <property type="match status" value="1"/>
</dbReference>
<keyword evidence="4" id="KW-0206">Cytoskeleton</keyword>
<dbReference type="Pfam" id="PF00225">
    <property type="entry name" value="Kinesin"/>
    <property type="match status" value="1"/>
</dbReference>
<evidence type="ECO:0000259" key="9">
    <source>
        <dbReference type="PROSITE" id="PS50878"/>
    </source>
</evidence>
<dbReference type="EMBL" id="CACVKT020009086">
    <property type="protein sequence ID" value="CAC5420334.1"/>
    <property type="molecule type" value="Genomic_DNA"/>
</dbReference>
<dbReference type="InterPro" id="IPR036961">
    <property type="entry name" value="Kinesin_motor_dom_sf"/>
</dbReference>
<feature type="compositionally biased region" description="Polar residues" evidence="7">
    <location>
        <begin position="329"/>
        <end position="347"/>
    </location>
</feature>
<evidence type="ECO:0000256" key="4">
    <source>
        <dbReference type="ARBA" id="ARBA00023212"/>
    </source>
</evidence>
<dbReference type="InterPro" id="IPR019821">
    <property type="entry name" value="Kinesin_motor_CS"/>
</dbReference>
<keyword evidence="2 5" id="KW-0547">Nucleotide-binding</keyword>
<dbReference type="CDD" id="cd01366">
    <property type="entry name" value="KISc_C_terminal"/>
    <property type="match status" value="1"/>
</dbReference>
<dbReference type="SMART" id="SM00129">
    <property type="entry name" value="KISc"/>
    <property type="match status" value="1"/>
</dbReference>
<feature type="domain" description="Integrase catalytic" evidence="10">
    <location>
        <begin position="115"/>
        <end position="293"/>
    </location>
</feature>
<dbReference type="SUPFAM" id="SSF53098">
    <property type="entry name" value="Ribonuclease H-like"/>
    <property type="match status" value="1"/>
</dbReference>
<dbReference type="Gene3D" id="3.30.420.10">
    <property type="entry name" value="Ribonuclease H-like superfamily/Ribonuclease H"/>
    <property type="match status" value="1"/>
</dbReference>
<reference evidence="11 12" key="1">
    <citation type="submission" date="2020-06" db="EMBL/GenBank/DDBJ databases">
        <authorList>
            <person name="Li R."/>
            <person name="Bekaert M."/>
        </authorList>
    </citation>
    <scope>NUCLEOTIDE SEQUENCE [LARGE SCALE GENOMIC DNA]</scope>
    <source>
        <strain evidence="12">wild</strain>
    </source>
</reference>
<organism evidence="11 12">
    <name type="scientific">Mytilus coruscus</name>
    <name type="common">Sea mussel</name>
    <dbReference type="NCBI Taxonomy" id="42192"/>
    <lineage>
        <taxon>Eukaryota</taxon>
        <taxon>Metazoa</taxon>
        <taxon>Spiralia</taxon>
        <taxon>Lophotrochozoa</taxon>
        <taxon>Mollusca</taxon>
        <taxon>Bivalvia</taxon>
        <taxon>Autobranchia</taxon>
        <taxon>Pteriomorphia</taxon>
        <taxon>Mytilida</taxon>
        <taxon>Mytiloidea</taxon>
        <taxon>Mytilidae</taxon>
        <taxon>Mytilinae</taxon>
        <taxon>Mytilus</taxon>
    </lineage>
</organism>